<evidence type="ECO:0000313" key="2">
    <source>
        <dbReference type="EMBL" id="QXE26222.1"/>
    </source>
</evidence>
<accession>A0A975TDN3</accession>
<dbReference type="InterPro" id="IPR049774">
    <property type="entry name" value="EPS_HpsA-like"/>
</dbReference>
<keyword evidence="3" id="KW-1185">Reference proteome</keyword>
<protein>
    <submittedName>
        <fullName evidence="2">Uncharacterized protein</fullName>
    </submittedName>
</protein>
<evidence type="ECO:0000256" key="1">
    <source>
        <dbReference type="SAM" id="Phobius"/>
    </source>
</evidence>
<keyword evidence="1" id="KW-0472">Membrane</keyword>
<sequence length="1489" mass="164376">MSRKRRLFKSITKISKKKFRQFLAAAKKQIIWLLRTIIGSQNRRGSANAGFVLPTVAMISVVVVLLTAAIMFRSFDRARNANNVRVSQAVMASATPAIDRARAKINKLFADKRIPKSTPSDDVLYDTLANNIEQFSFGDETPLKLTYNGIESKTAWRFPVDTDNNGKFDSFTLYGIYFQSPPVQNNKFTRARNPLEARSLPMTDGNVDDLCGGETSALLIGNTGWIRQGNKFKKAMFVYTATVPITAPINDNNADKYEIKDGNTSFSALEYQQDRVQYPPNNNAVVYEDDLAITPGVNFRLNGRIVTNSNLLTGSGSANVRLYQVSSTGSCFYEAENGKILVGGNLLARGFTDTGDLARVTQIDLYRNPGTPTSINWAHSITPNDNLMVYNNLAYVQRVNRLVEAQMANSTDTDPSEVKEGIEQQKELQDLSTFSAAEEEKIRRQQLQIYFRKRTRRVPFREVAFGGDALGQYATASPLQDTGDALRPIDEWMYPHPLDNNNNTSPTVSNTGLSMRTNGDKMIPGATETQTLKDLGQETFLGDRVLVGNNLPELWWDRRNQKFVGTEESDTQNITDIFWDNPANRIRTRRSLVRTLADVGSTERDGEWEAAAAQVPSNPTDPVGGLRVVTGAGIYLPNNNISTAEPKIWPDTNPVPQAGLPKDPYDSSRTITEISPYWMYDFLDSSTKYSDIRYRWRQITNNNTPYLRMRATAVYHYAAANYDQKNPKPIACVSSFYVPTDSTKAKNDPSLPAWAADASSSATGGLSNNGIVYGPPTRTVSDYRTILDFQASLTYPNGRSIDDRLLESALSKTDENNRTLAEQSAIDSQICALQILDGTIGAPTNAVIPHGAIREITFLDGRQVEQISLDPTSTTYDLPTQDRQPSEVRATVLDVNLLRRTTIGTGEYLLPNSGIIYATRNDALRDLSSNTGDVEADKSLSAVDYILDSTRRPNGIMLINGAQLFRGATNTYREAEKGLILATNLPAYVKGDFNLHTQQEFTTALTNDWSNFYTRTRATLNPNFACRPNDPRLPNCTTGDNWRQATVLADSITLLSGNFREGFRDEGDFDWNDSYVGPATLPAGFSRFNNYVTLTRAVDPATGAPRDLDTVTAGFQGSSYLNNFVTPVAPLKLRPGNYLTEVCIADTSLGESCTDPTKWTITTSNGNNCENNGNNSWNDKIIGKNGDPGNNRIKTGYVFSNSSDPNLNGVDTSSNCFPPNAPRRIAARVDTSNTSNPMQVLGVDVNPATNQPRNVQLFTFGNNTSTVGTTLSSNNNVYIPWLRPVVVGGQLRFEPPILQFNRPFATVANPTNNQTNGGGSNNNWLQRATSTTFNLVVAVGDSPARPTEDNGGLHNFVRFIEDWGGGASTTINGAFIQVKKSAYASAPFFTSLTDQGNTFTYNTNNGGGRLPFYHPPERLWGYDVGLLSQTPDLFAQKLVTPSLELPDEFFREVGRDDVWVSTLLCAKKADDDNLYAIEDVNQRPSICKA</sequence>
<keyword evidence="1" id="KW-1133">Transmembrane helix</keyword>
<dbReference type="KEGG" id="rsin:B6N60_04953"/>
<evidence type="ECO:0000313" key="3">
    <source>
        <dbReference type="Proteomes" id="UP000683511"/>
    </source>
</evidence>
<feature type="transmembrane region" description="Helical" evidence="1">
    <location>
        <begin position="51"/>
        <end position="72"/>
    </location>
</feature>
<reference evidence="2" key="1">
    <citation type="submission" date="2017-04" db="EMBL/GenBank/DDBJ databases">
        <title>Genome deletions in a multicellular cyanobacterial endosymbiont for morphological adaptation in marine diatoms.</title>
        <authorList>
            <person name="Wang Y."/>
            <person name="Gao H."/>
            <person name="Li R."/>
            <person name="Xu X."/>
        </authorList>
    </citation>
    <scope>NUCLEOTIDE SEQUENCE</scope>
    <source>
        <strain evidence="2">FACHB 800</strain>
    </source>
</reference>
<proteinExistence type="predicted"/>
<dbReference type="NCBIfam" id="NF038301">
    <property type="entry name" value="EPS_HpsA"/>
    <property type="match status" value="1"/>
</dbReference>
<organism evidence="2 3">
    <name type="scientific">Richelia sinica FACHB-800</name>
    <dbReference type="NCBI Taxonomy" id="1357546"/>
    <lineage>
        <taxon>Bacteria</taxon>
        <taxon>Bacillati</taxon>
        <taxon>Cyanobacteriota</taxon>
        <taxon>Cyanophyceae</taxon>
        <taxon>Nostocales</taxon>
        <taxon>Nostocaceae</taxon>
        <taxon>Richelia</taxon>
    </lineage>
</organism>
<name>A0A975TDN3_9NOST</name>
<dbReference type="RefSeq" id="WP_190606470.1">
    <property type="nucleotide sequence ID" value="NZ_CP021056.1"/>
</dbReference>
<keyword evidence="1" id="KW-0812">Transmembrane</keyword>
<dbReference type="EMBL" id="CP021056">
    <property type="protein sequence ID" value="QXE26222.1"/>
    <property type="molecule type" value="Genomic_DNA"/>
</dbReference>
<dbReference type="Proteomes" id="UP000683511">
    <property type="component" value="Chromosome"/>
</dbReference>
<gene>
    <name evidence="2" type="ORF">B6N60_04953</name>
</gene>